<dbReference type="InterPro" id="IPR022398">
    <property type="entry name" value="Peptidase_S8_His-AS"/>
</dbReference>
<dbReference type="KEGG" id="lak:106176025"/>
<feature type="active site" description="Charge relay system" evidence="5">
    <location>
        <position position="291"/>
    </location>
</feature>
<dbReference type="PROSITE" id="PS00136">
    <property type="entry name" value="SUBTILASE_ASP"/>
    <property type="match status" value="1"/>
</dbReference>
<dbReference type="InterPro" id="IPR000209">
    <property type="entry name" value="Peptidase_S8/S53_dom"/>
</dbReference>
<dbReference type="GO" id="GO:0005615">
    <property type="term" value="C:extracellular space"/>
    <property type="evidence" value="ECO:0007669"/>
    <property type="project" value="TreeGrafter"/>
</dbReference>
<protein>
    <submittedName>
        <fullName evidence="9">Uncharacterized protein LOC106176025</fullName>
    </submittedName>
</protein>
<dbReference type="PROSITE" id="PS00137">
    <property type="entry name" value="SUBTILASE_HIS"/>
    <property type="match status" value="1"/>
</dbReference>
<dbReference type="Gene3D" id="3.30.70.80">
    <property type="entry name" value="Peptidase S8 propeptide/proteinase inhibitor I9"/>
    <property type="match status" value="1"/>
</dbReference>
<dbReference type="FunFam" id="3.40.50.200:FF:000016">
    <property type="entry name" value="Proprotein convertase subtilisin/kexin type 9"/>
    <property type="match status" value="1"/>
</dbReference>
<dbReference type="InParanoid" id="A0A1S3JUC5"/>
<dbReference type="RefSeq" id="XP_013413689.1">
    <property type="nucleotide sequence ID" value="XM_013558235.2"/>
</dbReference>
<name>A0A1S3JUC5_LINAN</name>
<feature type="active site" description="Charge relay system" evidence="5">
    <location>
        <position position="258"/>
    </location>
</feature>
<evidence type="ECO:0000256" key="3">
    <source>
        <dbReference type="ARBA" id="ARBA00022801"/>
    </source>
</evidence>
<evidence type="ECO:0000259" key="7">
    <source>
        <dbReference type="Pfam" id="PF00082"/>
    </source>
</evidence>
<dbReference type="GeneID" id="106176025"/>
<evidence type="ECO:0000256" key="2">
    <source>
        <dbReference type="ARBA" id="ARBA00022670"/>
    </source>
</evidence>
<keyword evidence="2 5" id="KW-0645">Protease</keyword>
<organism evidence="8 9">
    <name type="scientific">Lingula anatina</name>
    <name type="common">Brachiopod</name>
    <name type="synonym">Lingula unguis</name>
    <dbReference type="NCBI Taxonomy" id="7574"/>
    <lineage>
        <taxon>Eukaryota</taxon>
        <taxon>Metazoa</taxon>
        <taxon>Spiralia</taxon>
        <taxon>Lophotrochozoa</taxon>
        <taxon>Brachiopoda</taxon>
        <taxon>Linguliformea</taxon>
        <taxon>Lingulata</taxon>
        <taxon>Lingulida</taxon>
        <taxon>Linguloidea</taxon>
        <taxon>Lingulidae</taxon>
        <taxon>Lingula</taxon>
    </lineage>
</organism>
<sequence>MAHHCSTAVILVLLVIGQNAQALSIAARRLFPNPISPQPGSLTAAKPVSKPKKATTVTSNILSGLFGGNKGPQVPPSVGFLKPAAPFISASSNGKSGLGVLGISSRRVTQFADVPKLKLAGSAKPRASDSRKFIVRLKNNANALKAERTLTAAVKTLNSRQPLSVLKSKKVTKNFQVGKSKFLTMYADVTDMEQLKNDPNIEYIEQNVRVWPASYCALTNSKASSWGLDMLDSRRGKFDKKFRPIGNDGRGVYVYILDTGIRSSHSDFDTRVISGKSFVSGRRSDQDGHGHGTHIASLVGGKTYGVARKVNLVAVKILKDDAYGTLVDVLDGMDYAISDCKKRKGRCIINLSLTAMTVSHAWEDVIKEATDQGIVVTAAAGNSQRDACLGSPAHSNHAIVIAGAQYKDSKLGFASYSNYGPCVNVIAPGTSILGASHSSNAGTTKLDGSSQATAFVSGAAALFLSAMPNLTPRVVSMFLHLWSTHGIVQSVPRDTPNRMLYAGC</sequence>
<dbReference type="Gene3D" id="3.40.50.200">
    <property type="entry name" value="Peptidase S8/S53 domain"/>
    <property type="match status" value="1"/>
</dbReference>
<dbReference type="InterPro" id="IPR015500">
    <property type="entry name" value="Peptidase_S8_subtilisin-rel"/>
</dbReference>
<dbReference type="InterPro" id="IPR023827">
    <property type="entry name" value="Peptidase_S8_Asp-AS"/>
</dbReference>
<comment type="similarity">
    <text evidence="1 5">Belongs to the peptidase S8 family.</text>
</comment>
<accession>A0A1S3JUC5</accession>
<keyword evidence="4 5" id="KW-0720">Serine protease</keyword>
<feature type="active site" description="Charge relay system" evidence="5">
    <location>
        <position position="450"/>
    </location>
</feature>
<proteinExistence type="inferred from homology"/>
<dbReference type="PANTHER" id="PTHR43806:SF11">
    <property type="entry name" value="CEREVISIN-RELATED"/>
    <property type="match status" value="1"/>
</dbReference>
<feature type="chain" id="PRO_5010270072" evidence="6">
    <location>
        <begin position="23"/>
        <end position="504"/>
    </location>
</feature>
<dbReference type="GO" id="GO:0006508">
    <property type="term" value="P:proteolysis"/>
    <property type="evidence" value="ECO:0007669"/>
    <property type="project" value="UniProtKB-KW"/>
</dbReference>
<reference evidence="9" key="1">
    <citation type="submission" date="2025-08" db="UniProtKB">
        <authorList>
            <consortium name="RefSeq"/>
        </authorList>
    </citation>
    <scope>IDENTIFICATION</scope>
    <source>
        <tissue evidence="9">Gonads</tissue>
    </source>
</reference>
<feature type="signal peptide" evidence="6">
    <location>
        <begin position="1"/>
        <end position="22"/>
    </location>
</feature>
<dbReference type="AlphaFoldDB" id="A0A1S3JUC5"/>
<dbReference type="GO" id="GO:0004252">
    <property type="term" value="F:serine-type endopeptidase activity"/>
    <property type="evidence" value="ECO:0007669"/>
    <property type="project" value="UniProtKB-UniRule"/>
</dbReference>
<evidence type="ECO:0000256" key="5">
    <source>
        <dbReference type="PROSITE-ProRule" id="PRU01240"/>
    </source>
</evidence>
<dbReference type="OrthoDB" id="206201at2759"/>
<feature type="domain" description="Peptidase S8/S53" evidence="7">
    <location>
        <begin position="249"/>
        <end position="479"/>
    </location>
</feature>
<dbReference type="InterPro" id="IPR050131">
    <property type="entry name" value="Peptidase_S8_subtilisin-like"/>
</dbReference>
<evidence type="ECO:0000256" key="1">
    <source>
        <dbReference type="ARBA" id="ARBA00011073"/>
    </source>
</evidence>
<gene>
    <name evidence="9" type="primary">LOC106176025</name>
</gene>
<dbReference type="PRINTS" id="PR00723">
    <property type="entry name" value="SUBTILISIN"/>
</dbReference>
<keyword evidence="3 5" id="KW-0378">Hydrolase</keyword>
<dbReference type="PROSITE" id="PS51892">
    <property type="entry name" value="SUBTILASE"/>
    <property type="match status" value="1"/>
</dbReference>
<dbReference type="PANTHER" id="PTHR43806">
    <property type="entry name" value="PEPTIDASE S8"/>
    <property type="match status" value="1"/>
</dbReference>
<dbReference type="SUPFAM" id="SSF54897">
    <property type="entry name" value="Protease propeptides/inhibitors"/>
    <property type="match status" value="1"/>
</dbReference>
<dbReference type="Pfam" id="PF00082">
    <property type="entry name" value="Peptidase_S8"/>
    <property type="match status" value="1"/>
</dbReference>
<keyword evidence="8" id="KW-1185">Reference proteome</keyword>
<keyword evidence="6" id="KW-0732">Signal</keyword>
<dbReference type="InterPro" id="IPR037045">
    <property type="entry name" value="S8pro/Inhibitor_I9_sf"/>
</dbReference>
<dbReference type="InterPro" id="IPR036852">
    <property type="entry name" value="Peptidase_S8/S53_dom_sf"/>
</dbReference>
<dbReference type="Proteomes" id="UP000085678">
    <property type="component" value="Unplaced"/>
</dbReference>
<evidence type="ECO:0000313" key="9">
    <source>
        <dbReference type="RefSeq" id="XP_013413689.1"/>
    </source>
</evidence>
<evidence type="ECO:0000313" key="8">
    <source>
        <dbReference type="Proteomes" id="UP000085678"/>
    </source>
</evidence>
<dbReference type="InterPro" id="IPR034193">
    <property type="entry name" value="PCSK9_ProteinaseK-like"/>
</dbReference>
<dbReference type="CDD" id="cd04077">
    <property type="entry name" value="Peptidases_S8_PCSK9_ProteinaseK_like"/>
    <property type="match status" value="1"/>
</dbReference>
<dbReference type="SUPFAM" id="SSF52743">
    <property type="entry name" value="Subtilisin-like"/>
    <property type="match status" value="1"/>
</dbReference>
<evidence type="ECO:0000256" key="4">
    <source>
        <dbReference type="ARBA" id="ARBA00022825"/>
    </source>
</evidence>
<evidence type="ECO:0000256" key="6">
    <source>
        <dbReference type="SAM" id="SignalP"/>
    </source>
</evidence>